<dbReference type="PANTHER" id="PTHR12369:SF46">
    <property type="entry name" value="N-ACETYL-BETA-GLUCOSAMINYL-GLYCOPROTEIN 4-BETA-N-ACETYLGALACTOSAMINYLTRANSFERASE 1"/>
    <property type="match status" value="1"/>
</dbReference>
<evidence type="ECO:0000256" key="6">
    <source>
        <dbReference type="ARBA" id="ARBA00022989"/>
    </source>
</evidence>
<dbReference type="Pfam" id="PF05679">
    <property type="entry name" value="CHGN"/>
    <property type="match status" value="1"/>
</dbReference>
<dbReference type="PANTHER" id="PTHR12369">
    <property type="entry name" value="CHONDROITIN SYNTHASE"/>
    <property type="match status" value="1"/>
</dbReference>
<evidence type="ECO:0000256" key="7">
    <source>
        <dbReference type="ARBA" id="ARBA00023034"/>
    </source>
</evidence>
<evidence type="ECO:0000256" key="8">
    <source>
        <dbReference type="ARBA" id="ARBA00023136"/>
    </source>
</evidence>
<sequence length="1063" mass="121185">RKQLKLLLLLALLTSAAWFTYLHISLVRQGRALRLPFAYGKDGERPGEVTDPGRRPAAASARRRKAEDSSESHEEDPMVTGDGQDVDGWFSRGQRSSRAGSRPKLNLTTQALPWSEQYKGKANLHVFEDWCGGAVRHLRKNLHFPLFPHTRTTVKKLAVSPKWKNYGLRIFGYIHPFKDGDFQFSVASDDNSEFWLSSDDSPSNSRLAAFVGRLGTEWTAPGEFTKFSSQVSKPLRLMSSRRYYFELLHKQDDRGSDHVEVGWRVFLPSLKFEVIDSSHISLYTDESSLKMNHVEHIPQTWASHSGSHLWEAQRDEHGADMLKADPRDTFFLTPAIEASRVENVLVPCAYSPTYVVKDFPIARYQGLQFVYLSFVYPNDFTRLTHMETENKCFYRESPLYLEKFGFYKYMKMDEEEEDPRQRAFLFLGPDNFLEDEEEEEEGVDSPEPTDPPPEAKQQSLGPAPRARGRKDPVPDELGLPAASPKHGPGPQPHLSVPIFGSKAKTPAAPSEDKKPRKSQEKVYVTRLQPGKRKAPAQEPAFPGIFLYPKPVKRVHLGSRSPQKHPVAPSKLRAVPGRRSPWLLSNISKERDPARRKSGRRWERPPKQRVLPGLLALGTEGLFSREDTTPAPGRTAATADYNSSEATRSEGTRVTSFLKVSETTASQKGQEEEEDEEEEEVSDYSYEAGELQQGWLEDSINWQRTFSVSSVDFELLRSDWNDLRCNVSGNLQLGESEVVDVVAQYMERLNEKNGGIYTLLRIVNVEKRRDTARGNRYLLELELAERGQRTVRLSEYVYVLLHQGKQDDSAEANPEGLALGATEPQPSAWSVLYGKSVLCRPLRLSWRQDVMVHFVVPVKNQARWVQQFISDMAGLYGATRDANFNVILVDFDSEDMDVEQALREAHLPRFQYLRRTGNFERSAGLQAGVDMVEDEHSIVFLCDLHIHFPANILDSIRKHCVEGKLAYAPIVMRLSCGSSPREPNGYWEVNGFGLFGIYKSDFDRVGGMNTEEFRDRWGGEDWELLDRVLQSGLEVERLRLRNFYHYYHSKRGMWNARSKKPSKD</sequence>
<feature type="region of interest" description="Disordered" evidence="11">
    <location>
        <begin position="435"/>
        <end position="543"/>
    </location>
</feature>
<comment type="catalytic activity">
    <reaction evidence="9 10">
        <text>an N-acetyl-beta-D-glucosaminyl derivative + UDP-N-acetyl-alpha-D-galactosamine = an N-acetyl-beta-D-galactosaminyl-(1-&gt;4)-N-acetyl-beta-D-glucosaminyl derivative + UDP + H(+)</text>
        <dbReference type="Rhea" id="RHEA:20493"/>
        <dbReference type="ChEBI" id="CHEBI:15378"/>
        <dbReference type="ChEBI" id="CHEBI:58223"/>
        <dbReference type="ChEBI" id="CHEBI:61631"/>
        <dbReference type="ChEBI" id="CHEBI:67138"/>
        <dbReference type="ChEBI" id="CHEBI:138027"/>
        <dbReference type="EC" id="2.4.1.244"/>
    </reaction>
</comment>
<proteinExistence type="inferred from homology"/>
<dbReference type="SUPFAM" id="SSF53448">
    <property type="entry name" value="Nucleotide-diphospho-sugar transferases"/>
    <property type="match status" value="1"/>
</dbReference>
<dbReference type="EMBL" id="VZTN01035807">
    <property type="protein sequence ID" value="NXS89589.1"/>
    <property type="molecule type" value="Genomic_DNA"/>
</dbReference>
<dbReference type="InterPro" id="IPR011658">
    <property type="entry name" value="PA14_dom"/>
</dbReference>
<organism evidence="13 14">
    <name type="scientific">Erpornis zantholeuca</name>
    <dbReference type="NCBI Taxonomy" id="1112836"/>
    <lineage>
        <taxon>Eukaryota</taxon>
        <taxon>Metazoa</taxon>
        <taxon>Chordata</taxon>
        <taxon>Craniata</taxon>
        <taxon>Vertebrata</taxon>
        <taxon>Euteleostomi</taxon>
        <taxon>Archelosauria</taxon>
        <taxon>Archosauria</taxon>
        <taxon>Dinosauria</taxon>
        <taxon>Saurischia</taxon>
        <taxon>Theropoda</taxon>
        <taxon>Coelurosauria</taxon>
        <taxon>Aves</taxon>
        <taxon>Neognathae</taxon>
        <taxon>Neoaves</taxon>
        <taxon>Telluraves</taxon>
        <taxon>Australaves</taxon>
        <taxon>Passeriformes</taxon>
        <taxon>Sylvioidea</taxon>
        <taxon>Timaliidae</taxon>
        <taxon>Erpornis</taxon>
    </lineage>
</organism>
<name>A0A7L2Y6T5_9PASS</name>
<keyword evidence="8" id="KW-0472">Membrane</keyword>
<dbReference type="GO" id="GO:0032580">
    <property type="term" value="C:Golgi cisterna membrane"/>
    <property type="evidence" value="ECO:0007669"/>
    <property type="project" value="UniProtKB-SubCell"/>
</dbReference>
<feature type="compositionally biased region" description="Basic and acidic residues" evidence="11">
    <location>
        <begin position="65"/>
        <end position="76"/>
    </location>
</feature>
<dbReference type="EC" id="2.4.1.244" evidence="10"/>
<keyword evidence="6" id="KW-1133">Transmembrane helix</keyword>
<evidence type="ECO:0000256" key="3">
    <source>
        <dbReference type="ARBA" id="ARBA00022679"/>
    </source>
</evidence>
<dbReference type="Gene3D" id="3.90.550.10">
    <property type="entry name" value="Spore Coat Polysaccharide Biosynthesis Protein SpsA, Chain A"/>
    <property type="match status" value="1"/>
</dbReference>
<keyword evidence="7 10" id="KW-0333">Golgi apparatus</keyword>
<dbReference type="Proteomes" id="UP000545329">
    <property type="component" value="Unassembled WGS sequence"/>
</dbReference>
<reference evidence="13 14" key="1">
    <citation type="submission" date="2019-09" db="EMBL/GenBank/DDBJ databases">
        <title>Bird 10,000 Genomes (B10K) Project - Family phase.</title>
        <authorList>
            <person name="Zhang G."/>
        </authorList>
    </citation>
    <scope>NUCLEOTIDE SEQUENCE [LARGE SCALE GENOMIC DNA]</scope>
    <source>
        <strain evidence="13">B10K-DU-002-58</strain>
        <tissue evidence="13">Muscle</tissue>
    </source>
</reference>
<protein>
    <recommendedName>
        <fullName evidence="10">Beta-1,4-N-acetylgalactosaminyltransferase</fullName>
        <ecNumber evidence="10">2.4.1.244</ecNumber>
    </recommendedName>
</protein>
<accession>A0A7L2Y6T5</accession>
<evidence type="ECO:0000256" key="5">
    <source>
        <dbReference type="ARBA" id="ARBA00022968"/>
    </source>
</evidence>
<evidence type="ECO:0000256" key="4">
    <source>
        <dbReference type="ARBA" id="ARBA00022692"/>
    </source>
</evidence>
<feature type="compositionally biased region" description="Low complexity" evidence="11">
    <location>
        <begin position="628"/>
        <end position="638"/>
    </location>
</feature>
<feature type="non-terminal residue" evidence="13">
    <location>
        <position position="1063"/>
    </location>
</feature>
<dbReference type="InterPro" id="IPR008428">
    <property type="entry name" value="Chond_GalNAc"/>
</dbReference>
<evidence type="ECO:0000313" key="13">
    <source>
        <dbReference type="EMBL" id="NXS89589.1"/>
    </source>
</evidence>
<evidence type="ECO:0000256" key="1">
    <source>
        <dbReference type="ARBA" id="ARBA00004447"/>
    </source>
</evidence>
<keyword evidence="4" id="KW-0812">Transmembrane</keyword>
<gene>
    <name evidence="13" type="primary">B4galnt4</name>
    <name evidence="13" type="ORF">ERPZAN_R03727</name>
</gene>
<dbReference type="InterPro" id="IPR029044">
    <property type="entry name" value="Nucleotide-diphossugar_trans"/>
</dbReference>
<feature type="compositionally biased region" description="Basic and acidic residues" evidence="11">
    <location>
        <begin position="41"/>
        <end position="54"/>
    </location>
</feature>
<comment type="function">
    <text evidence="10">Transfers N-acetylgalactosamine (GalNAc) from UDP-GalNAc to N-acetylglucosamine-beta-benzyl with a beta-1,4-linkage to form N,N'-diacetyllactosediamine, GalNAc-beta-1,4-GlcNAc structures in N-linked glycans and probably O-linked glycans.</text>
</comment>
<feature type="compositionally biased region" description="Acidic residues" evidence="11">
    <location>
        <begin position="670"/>
        <end position="681"/>
    </location>
</feature>
<feature type="compositionally biased region" description="Basic and acidic residues" evidence="11">
    <location>
        <begin position="510"/>
        <end position="520"/>
    </location>
</feature>
<dbReference type="FunFam" id="3.90.550.10:FF:000063">
    <property type="entry name" value="Beta-1,4-N-acetylgalactosaminyltransferase"/>
    <property type="match status" value="1"/>
</dbReference>
<feature type="compositionally biased region" description="Basic and acidic residues" evidence="11">
    <location>
        <begin position="587"/>
        <end position="605"/>
    </location>
</feature>
<comment type="subcellular location">
    <subcellularLocation>
        <location evidence="1 10">Golgi apparatus</location>
        <location evidence="1 10">Golgi stack membrane</location>
        <topology evidence="1 10">Single-pass type II membrane protein</topology>
    </subcellularLocation>
</comment>
<feature type="non-terminal residue" evidence="13">
    <location>
        <position position="1"/>
    </location>
</feature>
<dbReference type="AlphaFoldDB" id="A0A7L2Y6T5"/>
<feature type="compositionally biased region" description="Acidic residues" evidence="11">
    <location>
        <begin position="435"/>
        <end position="444"/>
    </location>
</feature>
<keyword evidence="5 10" id="KW-0735">Signal-anchor</keyword>
<evidence type="ECO:0000256" key="10">
    <source>
        <dbReference type="RuleBase" id="RU364016"/>
    </source>
</evidence>
<evidence type="ECO:0000256" key="11">
    <source>
        <dbReference type="SAM" id="MobiDB-lite"/>
    </source>
</evidence>
<feature type="region of interest" description="Disordered" evidence="11">
    <location>
        <begin position="41"/>
        <end position="104"/>
    </location>
</feature>
<dbReference type="SMART" id="SM00758">
    <property type="entry name" value="PA14"/>
    <property type="match status" value="1"/>
</dbReference>
<comment type="similarity">
    <text evidence="2 10">Belongs to the chondroitin N-acetylgalactosaminyltransferase family.</text>
</comment>
<feature type="region of interest" description="Disordered" evidence="11">
    <location>
        <begin position="555"/>
        <end position="683"/>
    </location>
</feature>
<feature type="compositionally biased region" description="Low complexity" evidence="11">
    <location>
        <begin position="91"/>
        <end position="102"/>
    </location>
</feature>
<dbReference type="OrthoDB" id="5971499at2759"/>
<feature type="domain" description="PA14" evidence="12">
    <location>
        <begin position="109"/>
        <end position="279"/>
    </location>
</feature>
<dbReference type="InterPro" id="IPR037524">
    <property type="entry name" value="PA14/GLEYA"/>
</dbReference>
<evidence type="ECO:0000259" key="12">
    <source>
        <dbReference type="PROSITE" id="PS51820"/>
    </source>
</evidence>
<keyword evidence="14" id="KW-1185">Reference proteome</keyword>
<keyword evidence="3 10" id="KW-0808">Transferase</keyword>
<comment type="caution">
    <text evidence="13">The sequence shown here is derived from an EMBL/GenBank/DDBJ whole genome shotgun (WGS) entry which is preliminary data.</text>
</comment>
<evidence type="ECO:0000256" key="9">
    <source>
        <dbReference type="ARBA" id="ARBA00052364"/>
    </source>
</evidence>
<dbReference type="GO" id="GO:0033842">
    <property type="term" value="F:N-acetyl-beta-glucosaminyl-derivative 4-beta-N-acetylgalactosaminyltransferase activity"/>
    <property type="evidence" value="ECO:0007669"/>
    <property type="project" value="UniProtKB-EC"/>
</dbReference>
<dbReference type="InterPro" id="IPR051227">
    <property type="entry name" value="CS_glycosyltransferase"/>
</dbReference>
<evidence type="ECO:0000313" key="14">
    <source>
        <dbReference type="Proteomes" id="UP000545329"/>
    </source>
</evidence>
<dbReference type="PROSITE" id="PS51820">
    <property type="entry name" value="PA14"/>
    <property type="match status" value="1"/>
</dbReference>
<evidence type="ECO:0000256" key="2">
    <source>
        <dbReference type="ARBA" id="ARBA00009239"/>
    </source>
</evidence>